<sequence>MITIRNALMSDAAGIREVCIKGNQDTYASIYSGDYLQTVIDEFYNLGRIKKEIVPSGRDWSGYLTALEHDRVVGAIGGGMIGEKAGEIYVLYLDPDYRGRGIGTKLLEALTKQQKEFYGAEEQWVSVQKGNEKGIPFYEARGFVFQKEQPGYGESKEAASYISLRYKRRLLS</sequence>
<evidence type="ECO:0000259" key="3">
    <source>
        <dbReference type="PROSITE" id="PS51186"/>
    </source>
</evidence>
<organism evidence="4 5">
    <name type="scientific">Halobacillus litoralis</name>
    <dbReference type="NCBI Taxonomy" id="45668"/>
    <lineage>
        <taxon>Bacteria</taxon>
        <taxon>Bacillati</taxon>
        <taxon>Bacillota</taxon>
        <taxon>Bacilli</taxon>
        <taxon>Bacillales</taxon>
        <taxon>Bacillaceae</taxon>
        <taxon>Halobacillus</taxon>
    </lineage>
</organism>
<evidence type="ECO:0000256" key="2">
    <source>
        <dbReference type="ARBA" id="ARBA00023315"/>
    </source>
</evidence>
<reference evidence="4 5" key="1">
    <citation type="submission" date="2019-11" db="EMBL/GenBank/DDBJ databases">
        <title>Genome sequences of 17 halophilic strains isolated from different environments.</title>
        <authorList>
            <person name="Furrow R.E."/>
        </authorList>
    </citation>
    <scope>NUCLEOTIDE SEQUENCE [LARGE SCALE GENOMIC DNA]</scope>
    <source>
        <strain evidence="4 5">22511_23_Filter</strain>
    </source>
</reference>
<dbReference type="EMBL" id="WMET01000001">
    <property type="protein sequence ID" value="MYL18614.1"/>
    <property type="molecule type" value="Genomic_DNA"/>
</dbReference>
<proteinExistence type="predicted"/>
<dbReference type="InterPro" id="IPR000182">
    <property type="entry name" value="GNAT_dom"/>
</dbReference>
<evidence type="ECO:0000256" key="1">
    <source>
        <dbReference type="ARBA" id="ARBA00022679"/>
    </source>
</evidence>
<protein>
    <submittedName>
        <fullName evidence="4">GNAT family N-acetyltransferase</fullName>
    </submittedName>
</protein>
<dbReference type="PANTHER" id="PTHR43420:SF12">
    <property type="entry name" value="N-ACETYLTRANSFERASE DOMAIN-CONTAINING PROTEIN"/>
    <property type="match status" value="1"/>
</dbReference>
<accession>A0A845DYT4</accession>
<dbReference type="InterPro" id="IPR016181">
    <property type="entry name" value="Acyl_CoA_acyltransferase"/>
</dbReference>
<gene>
    <name evidence="4" type="ORF">GLW04_01860</name>
</gene>
<dbReference type="Gene3D" id="3.40.630.30">
    <property type="match status" value="1"/>
</dbReference>
<dbReference type="RefSeq" id="WP_160835072.1">
    <property type="nucleotide sequence ID" value="NZ_WMET01000001.1"/>
</dbReference>
<dbReference type="CDD" id="cd04301">
    <property type="entry name" value="NAT_SF"/>
    <property type="match status" value="1"/>
</dbReference>
<dbReference type="GO" id="GO:0016747">
    <property type="term" value="F:acyltransferase activity, transferring groups other than amino-acyl groups"/>
    <property type="evidence" value="ECO:0007669"/>
    <property type="project" value="InterPro"/>
</dbReference>
<evidence type="ECO:0000313" key="4">
    <source>
        <dbReference type="EMBL" id="MYL18614.1"/>
    </source>
</evidence>
<keyword evidence="1 4" id="KW-0808">Transferase</keyword>
<dbReference type="PROSITE" id="PS51186">
    <property type="entry name" value="GNAT"/>
    <property type="match status" value="1"/>
</dbReference>
<dbReference type="Proteomes" id="UP000460949">
    <property type="component" value="Unassembled WGS sequence"/>
</dbReference>
<evidence type="ECO:0000313" key="5">
    <source>
        <dbReference type="Proteomes" id="UP000460949"/>
    </source>
</evidence>
<dbReference type="Pfam" id="PF00583">
    <property type="entry name" value="Acetyltransf_1"/>
    <property type="match status" value="1"/>
</dbReference>
<dbReference type="SUPFAM" id="SSF55729">
    <property type="entry name" value="Acyl-CoA N-acyltransferases (Nat)"/>
    <property type="match status" value="1"/>
</dbReference>
<keyword evidence="2" id="KW-0012">Acyltransferase</keyword>
<dbReference type="AlphaFoldDB" id="A0A845DYT4"/>
<feature type="domain" description="N-acetyltransferase" evidence="3">
    <location>
        <begin position="2"/>
        <end position="171"/>
    </location>
</feature>
<name>A0A845DYT4_9BACI</name>
<dbReference type="PANTHER" id="PTHR43420">
    <property type="entry name" value="ACETYLTRANSFERASE"/>
    <property type="match status" value="1"/>
</dbReference>
<comment type="caution">
    <text evidence="4">The sequence shown here is derived from an EMBL/GenBank/DDBJ whole genome shotgun (WGS) entry which is preliminary data.</text>
</comment>
<dbReference type="InterPro" id="IPR050680">
    <property type="entry name" value="YpeA/RimI_acetyltransf"/>
</dbReference>